<proteinExistence type="predicted"/>
<reference evidence="1 2" key="1">
    <citation type="submission" date="2020-08" db="EMBL/GenBank/DDBJ databases">
        <title>Genomic Encyclopedia of Type Strains, Phase IV (KMG-IV): sequencing the most valuable type-strain genomes for metagenomic binning, comparative biology and taxonomic classification.</title>
        <authorList>
            <person name="Goeker M."/>
        </authorList>
    </citation>
    <scope>NUCLEOTIDE SEQUENCE [LARGE SCALE GENOMIC DNA]</scope>
    <source>
        <strain evidence="1 2">DSM 26736</strain>
    </source>
</reference>
<sequence>MTTARVAHSAHLQVGDFLIVPTKPLQNGLGAARVSTSTLRQQIEKIIAQAPTSLIEFQAAAARMPLKNRPTMKDWLERFNAGLPEAA</sequence>
<gene>
    <name evidence="1" type="ORF">FHT02_004077</name>
</gene>
<name>A0A840YSZ0_9SPHN</name>
<evidence type="ECO:0000313" key="2">
    <source>
        <dbReference type="Proteomes" id="UP000527143"/>
    </source>
</evidence>
<organism evidence="1 2">
    <name type="scientific">Sphingomonas xinjiangensis</name>
    <dbReference type="NCBI Taxonomy" id="643568"/>
    <lineage>
        <taxon>Bacteria</taxon>
        <taxon>Pseudomonadati</taxon>
        <taxon>Pseudomonadota</taxon>
        <taxon>Alphaproteobacteria</taxon>
        <taxon>Sphingomonadales</taxon>
        <taxon>Sphingomonadaceae</taxon>
        <taxon>Sphingomonas</taxon>
    </lineage>
</organism>
<dbReference type="RefSeq" id="WP_246352575.1">
    <property type="nucleotide sequence ID" value="NZ_JACIJF010000026.1"/>
</dbReference>
<dbReference type="EMBL" id="JACIJF010000026">
    <property type="protein sequence ID" value="MBB5712816.1"/>
    <property type="molecule type" value="Genomic_DNA"/>
</dbReference>
<evidence type="ECO:0000313" key="1">
    <source>
        <dbReference type="EMBL" id="MBB5712816.1"/>
    </source>
</evidence>
<protein>
    <submittedName>
        <fullName evidence="1">Uncharacterized protein</fullName>
    </submittedName>
</protein>
<keyword evidence="2" id="KW-1185">Reference proteome</keyword>
<dbReference type="AlphaFoldDB" id="A0A840YSZ0"/>
<dbReference type="Proteomes" id="UP000527143">
    <property type="component" value="Unassembled WGS sequence"/>
</dbReference>
<accession>A0A840YSZ0</accession>
<comment type="caution">
    <text evidence="1">The sequence shown here is derived from an EMBL/GenBank/DDBJ whole genome shotgun (WGS) entry which is preliminary data.</text>
</comment>